<evidence type="ECO:0000313" key="1">
    <source>
        <dbReference type="EMBL" id="OIN98773.1"/>
    </source>
</evidence>
<comment type="caution">
    <text evidence="1">The sequence shown here is derived from an EMBL/GenBank/DDBJ whole genome shotgun (WGS) entry which is preliminary data.</text>
</comment>
<dbReference type="EMBL" id="MNUO01000004">
    <property type="protein sequence ID" value="OIN98773.1"/>
    <property type="molecule type" value="Genomic_DNA"/>
</dbReference>
<dbReference type="STRING" id="1817893.AUJ66_00265"/>
<evidence type="ECO:0000313" key="2">
    <source>
        <dbReference type="Proteomes" id="UP000182278"/>
    </source>
</evidence>
<gene>
    <name evidence="1" type="ORF">AUJ66_00265</name>
</gene>
<reference evidence="1 2" key="1">
    <citation type="journal article" date="2016" name="Environ. Microbiol.">
        <title>Genomic resolution of a cold subsurface aquifer community provides metabolic insights for novel microbes adapted to high CO concentrations.</title>
        <authorList>
            <person name="Probst A.J."/>
            <person name="Castelle C.J."/>
            <person name="Singh A."/>
            <person name="Brown C.T."/>
            <person name="Anantharaman K."/>
            <person name="Sharon I."/>
            <person name="Hug L.A."/>
            <person name="Burstein D."/>
            <person name="Emerson J.B."/>
            <person name="Thomas B.C."/>
            <person name="Banfield J.F."/>
        </authorList>
    </citation>
    <scope>NUCLEOTIDE SEQUENCE [LARGE SCALE GENOMIC DNA]</scope>
    <source>
        <strain evidence="1">CG1_02_38_46</strain>
    </source>
</reference>
<sequence>MLYLSPHPLHYPVNEVYNPYQIFAANILHICKVTVNNKSIDVEIIKSNGSIFETFSLKKGK</sequence>
<dbReference type="Proteomes" id="UP000182278">
    <property type="component" value="Unassembled WGS sequence"/>
</dbReference>
<dbReference type="AlphaFoldDB" id="A0A1J4SKK4"/>
<organism evidence="1 2">
    <name type="scientific">Candidatus Desantisbacteria bacterium CG1_02_38_46</name>
    <dbReference type="NCBI Taxonomy" id="1817893"/>
    <lineage>
        <taxon>Bacteria</taxon>
        <taxon>Candidatus Desantisiibacteriota</taxon>
    </lineage>
</organism>
<proteinExistence type="predicted"/>
<accession>A0A1J4SKK4</accession>
<name>A0A1J4SKK4_9BACT</name>
<protein>
    <submittedName>
        <fullName evidence="1">Uncharacterized protein</fullName>
    </submittedName>
</protein>